<organism evidence="2 3">
    <name type="scientific">Tessaracoccus lapidicaptus</name>
    <dbReference type="NCBI Taxonomy" id="1427523"/>
    <lineage>
        <taxon>Bacteria</taxon>
        <taxon>Bacillati</taxon>
        <taxon>Actinomycetota</taxon>
        <taxon>Actinomycetes</taxon>
        <taxon>Propionibacteriales</taxon>
        <taxon>Propionibacteriaceae</taxon>
        <taxon>Tessaracoccus</taxon>
    </lineage>
</organism>
<gene>
    <name evidence="2" type="ORF">BCR15_10700</name>
</gene>
<sequence>MPRTDNQRGMMVAVETAIILPVLLGVVGLLIVLATHALAQMTVTSAASQAARAASIERDTATATSSARAVAASTLVESGTACRTSSVTVNTAGLRAPLGSPASVVVTVTCTVDFGVGLPGFPQTRTLTATKTSPVDTYRSRR</sequence>
<evidence type="ECO:0000259" key="1">
    <source>
        <dbReference type="Pfam" id="PF07811"/>
    </source>
</evidence>
<feature type="domain" description="TadE-like" evidence="1">
    <location>
        <begin position="12"/>
        <end position="52"/>
    </location>
</feature>
<dbReference type="InterPro" id="IPR012495">
    <property type="entry name" value="TadE-like_dom"/>
</dbReference>
<keyword evidence="3" id="KW-1185">Reference proteome</keyword>
<dbReference type="AlphaFoldDB" id="A0A1C0AGV8"/>
<dbReference type="EMBL" id="MBQD01000027">
    <property type="protein sequence ID" value="OCL30922.1"/>
    <property type="molecule type" value="Genomic_DNA"/>
</dbReference>
<proteinExistence type="predicted"/>
<accession>A0A1C0AGV8</accession>
<reference evidence="3" key="1">
    <citation type="submission" date="2016-07" db="EMBL/GenBank/DDBJ databases">
        <authorList>
            <person name="Florea S."/>
            <person name="Webb J.S."/>
            <person name="Jaromczyk J."/>
            <person name="Schardl C.L."/>
        </authorList>
    </citation>
    <scope>NUCLEOTIDE SEQUENCE [LARGE SCALE GENOMIC DNA]</scope>
    <source>
        <strain evidence="3">IPBSL-7</strain>
    </source>
</reference>
<protein>
    <recommendedName>
        <fullName evidence="1">TadE-like domain-containing protein</fullName>
    </recommendedName>
</protein>
<evidence type="ECO:0000313" key="2">
    <source>
        <dbReference type="EMBL" id="OCL30922.1"/>
    </source>
</evidence>
<dbReference type="Pfam" id="PF07811">
    <property type="entry name" value="TadE"/>
    <property type="match status" value="1"/>
</dbReference>
<dbReference type="Proteomes" id="UP000093501">
    <property type="component" value="Unassembled WGS sequence"/>
</dbReference>
<dbReference type="RefSeq" id="WP_068752847.1">
    <property type="nucleotide sequence ID" value="NZ_MBQD01000027.1"/>
</dbReference>
<evidence type="ECO:0000313" key="3">
    <source>
        <dbReference type="Proteomes" id="UP000093501"/>
    </source>
</evidence>
<name>A0A1C0AGV8_9ACTN</name>
<comment type="caution">
    <text evidence="2">The sequence shown here is derived from an EMBL/GenBank/DDBJ whole genome shotgun (WGS) entry which is preliminary data.</text>
</comment>